<evidence type="ECO:0000256" key="1">
    <source>
        <dbReference type="SAM" id="MobiDB-lite"/>
    </source>
</evidence>
<name>A0ABQ1TZP3_9FLAO</name>
<proteinExistence type="predicted"/>
<dbReference type="EMBL" id="BMKP01000002">
    <property type="protein sequence ID" value="GGF06395.1"/>
    <property type="molecule type" value="Genomic_DNA"/>
</dbReference>
<evidence type="ECO:0000313" key="2">
    <source>
        <dbReference type="EMBL" id="GGF06395.1"/>
    </source>
</evidence>
<dbReference type="Proteomes" id="UP000655016">
    <property type="component" value="Unassembled WGS sequence"/>
</dbReference>
<evidence type="ECO:0000313" key="3">
    <source>
        <dbReference type="Proteomes" id="UP000655016"/>
    </source>
</evidence>
<gene>
    <name evidence="2" type="ORF">GCM10011518_14650</name>
</gene>
<accession>A0ABQ1TZP3</accession>
<keyword evidence="3" id="KW-1185">Reference proteome</keyword>
<sequence length="176" mass="20448">MKHIYLFFVLLIICCGRKSSNEQNNLLIESNGFVSEDGYEDGTYCAEIEYYYSETGTNSTYTLEVEIENNELTVIHWPNGGWLDSSHFIPPDISDGEASFTSDEGVDYTVKIIGNEGDCVTDSYAKDEDDLIREKEDQQNEEENRIREEEEKIEENKQQEEENHNREEEEEDNSEE</sequence>
<feature type="region of interest" description="Disordered" evidence="1">
    <location>
        <begin position="120"/>
        <end position="176"/>
    </location>
</feature>
<protein>
    <submittedName>
        <fullName evidence="2">Uncharacterized protein</fullName>
    </submittedName>
</protein>
<comment type="caution">
    <text evidence="2">The sequence shown here is derived from an EMBL/GenBank/DDBJ whole genome shotgun (WGS) entry which is preliminary data.</text>
</comment>
<feature type="compositionally biased region" description="Basic and acidic residues" evidence="1">
    <location>
        <begin position="132"/>
        <end position="167"/>
    </location>
</feature>
<organism evidence="2 3">
    <name type="scientific">Flavobacterium limi</name>
    <dbReference type="NCBI Taxonomy" id="2045105"/>
    <lineage>
        <taxon>Bacteria</taxon>
        <taxon>Pseudomonadati</taxon>
        <taxon>Bacteroidota</taxon>
        <taxon>Flavobacteriia</taxon>
        <taxon>Flavobacteriales</taxon>
        <taxon>Flavobacteriaceae</taxon>
        <taxon>Flavobacterium</taxon>
    </lineage>
</organism>
<reference evidence="3" key="1">
    <citation type="journal article" date="2019" name="Int. J. Syst. Evol. Microbiol.">
        <title>The Global Catalogue of Microorganisms (GCM) 10K type strain sequencing project: providing services to taxonomists for standard genome sequencing and annotation.</title>
        <authorList>
            <consortium name="The Broad Institute Genomics Platform"/>
            <consortium name="The Broad Institute Genome Sequencing Center for Infectious Disease"/>
            <person name="Wu L."/>
            <person name="Ma J."/>
        </authorList>
    </citation>
    <scope>NUCLEOTIDE SEQUENCE [LARGE SCALE GENOMIC DNA]</scope>
    <source>
        <strain evidence="3">CGMCC 1.16060</strain>
    </source>
</reference>